<dbReference type="Proteomes" id="UP001234989">
    <property type="component" value="Chromosome 9"/>
</dbReference>
<organism evidence="1 2">
    <name type="scientific">Solanum verrucosum</name>
    <dbReference type="NCBI Taxonomy" id="315347"/>
    <lineage>
        <taxon>Eukaryota</taxon>
        <taxon>Viridiplantae</taxon>
        <taxon>Streptophyta</taxon>
        <taxon>Embryophyta</taxon>
        <taxon>Tracheophyta</taxon>
        <taxon>Spermatophyta</taxon>
        <taxon>Magnoliopsida</taxon>
        <taxon>eudicotyledons</taxon>
        <taxon>Gunneridae</taxon>
        <taxon>Pentapetalae</taxon>
        <taxon>asterids</taxon>
        <taxon>lamiids</taxon>
        <taxon>Solanales</taxon>
        <taxon>Solanaceae</taxon>
        <taxon>Solanoideae</taxon>
        <taxon>Solaneae</taxon>
        <taxon>Solanum</taxon>
    </lineage>
</organism>
<gene>
    <name evidence="1" type="ORF">MTR67_038691</name>
</gene>
<evidence type="ECO:0000313" key="2">
    <source>
        <dbReference type="Proteomes" id="UP001234989"/>
    </source>
</evidence>
<sequence length="66" mass="7305">MSSESFLEVRRLEVAVDVVVNATMAAIAKHGYIQHPEIKIYHRASSYVNPLLVSLSRTNSRGATGY</sequence>
<evidence type="ECO:0000313" key="1">
    <source>
        <dbReference type="EMBL" id="WMV45306.1"/>
    </source>
</evidence>
<dbReference type="EMBL" id="CP133620">
    <property type="protein sequence ID" value="WMV45306.1"/>
    <property type="molecule type" value="Genomic_DNA"/>
</dbReference>
<name>A0AAF0UGQ6_SOLVR</name>
<keyword evidence="2" id="KW-1185">Reference proteome</keyword>
<proteinExistence type="predicted"/>
<accession>A0AAF0UGQ6</accession>
<dbReference type="AlphaFoldDB" id="A0AAF0UGQ6"/>
<reference evidence="1" key="1">
    <citation type="submission" date="2023-08" db="EMBL/GenBank/DDBJ databases">
        <title>A de novo genome assembly of Solanum verrucosum Schlechtendal, a Mexican diploid species geographically isolated from the other diploid A-genome species in potato relatives.</title>
        <authorList>
            <person name="Hosaka K."/>
        </authorList>
    </citation>
    <scope>NUCLEOTIDE SEQUENCE</scope>
    <source>
        <tissue evidence="1">Young leaves</tissue>
    </source>
</reference>
<protein>
    <submittedName>
        <fullName evidence="1">Uncharacterized protein</fullName>
    </submittedName>
</protein>